<dbReference type="Pfam" id="PF00756">
    <property type="entry name" value="Esterase"/>
    <property type="match status" value="1"/>
</dbReference>
<dbReference type="SUPFAM" id="SSF53474">
    <property type="entry name" value="alpha/beta-Hydrolases"/>
    <property type="match status" value="1"/>
</dbReference>
<sequence length="299" mass="33457">MKLSKVLIGVAGAIAILTAAGYWYVFILGAPQLDSDPPQQQITTGLKFQLETFNSQAMGTQRQYGVILPPDYHKNLLKRYPVIFLLHGGHDDARAYVDKYRVLKVLHELYRDHKLPPSIVITPDGNDQRGSSPIIDPDYYDGPNGKVGTLIGSELVQVVKSRYRTLENPKFWALGGLSSGGWGAFNIGLRYLKNFNILFSHSGYFTDNSGPQNSPQQIVQQLPVQDRQQLRVYLDAGESDSNLLASTRKFHETLDKLGIENVFYAFPGGHGLSGPDVGWNYFHKHLKDSLSYVGKQFKE</sequence>
<protein>
    <submittedName>
        <fullName evidence="1">Esterase family protein</fullName>
    </submittedName>
</protein>
<comment type="caution">
    <text evidence="1">The sequence shown here is derived from an EMBL/GenBank/DDBJ whole genome shotgun (WGS) entry which is preliminary data.</text>
</comment>
<dbReference type="InterPro" id="IPR000801">
    <property type="entry name" value="Esterase-like"/>
</dbReference>
<dbReference type="InterPro" id="IPR050583">
    <property type="entry name" value="Mycobacterial_A85_antigen"/>
</dbReference>
<accession>A0ABX1P1G2</accession>
<organism evidence="1 2">
    <name type="scientific">Brasilonema bromeliae SPC951</name>
    <dbReference type="NCBI Taxonomy" id="385972"/>
    <lineage>
        <taxon>Bacteria</taxon>
        <taxon>Bacillati</taxon>
        <taxon>Cyanobacteriota</taxon>
        <taxon>Cyanophyceae</taxon>
        <taxon>Nostocales</taxon>
        <taxon>Scytonemataceae</taxon>
        <taxon>Brasilonema</taxon>
        <taxon>Bromeliae group (in: Brasilonema)</taxon>
    </lineage>
</organism>
<reference evidence="1 2" key="1">
    <citation type="submission" date="2018-06" db="EMBL/GenBank/DDBJ databases">
        <title>Comparative genomics of Brasilonema spp. strains.</title>
        <authorList>
            <person name="Alvarenga D.O."/>
            <person name="Fiore M.F."/>
            <person name="Varani A.M."/>
        </authorList>
    </citation>
    <scope>NUCLEOTIDE SEQUENCE [LARGE SCALE GENOMIC DNA]</scope>
    <source>
        <strain evidence="1 2">SPC951</strain>
    </source>
</reference>
<dbReference type="Gene3D" id="3.40.50.1820">
    <property type="entry name" value="alpha/beta hydrolase"/>
    <property type="match status" value="1"/>
</dbReference>
<gene>
    <name evidence="1" type="ORF">DP116_01380</name>
</gene>
<dbReference type="RefSeq" id="WP_169153454.1">
    <property type="nucleotide sequence ID" value="NZ_CAWPJE010000235.1"/>
</dbReference>
<dbReference type="PANTHER" id="PTHR48098:SF1">
    <property type="entry name" value="DIACYLGLYCEROL ACYLTRANSFERASE_MYCOLYLTRANSFERASE AG85A"/>
    <property type="match status" value="1"/>
</dbReference>
<dbReference type="PANTHER" id="PTHR48098">
    <property type="entry name" value="ENTEROCHELIN ESTERASE-RELATED"/>
    <property type="match status" value="1"/>
</dbReference>
<proteinExistence type="predicted"/>
<dbReference type="EMBL" id="QMEB01000005">
    <property type="protein sequence ID" value="NMG18165.1"/>
    <property type="molecule type" value="Genomic_DNA"/>
</dbReference>
<dbReference type="InterPro" id="IPR029058">
    <property type="entry name" value="AB_hydrolase_fold"/>
</dbReference>
<name>A0ABX1P1G2_9CYAN</name>
<keyword evidence="2" id="KW-1185">Reference proteome</keyword>
<evidence type="ECO:0000313" key="1">
    <source>
        <dbReference type="EMBL" id="NMG18165.1"/>
    </source>
</evidence>
<evidence type="ECO:0000313" key="2">
    <source>
        <dbReference type="Proteomes" id="UP000718564"/>
    </source>
</evidence>
<dbReference type="Proteomes" id="UP000718564">
    <property type="component" value="Unassembled WGS sequence"/>
</dbReference>